<evidence type="ECO:0000313" key="1">
    <source>
        <dbReference type="EMBL" id="CAG5071164.1"/>
    </source>
</evidence>
<comment type="caution">
    <text evidence="1">The sequence shown here is derived from an EMBL/GenBank/DDBJ whole genome shotgun (WGS) entry which is preliminary data.</text>
</comment>
<name>A0ABN7R9C5_9BACT</name>
<evidence type="ECO:0000313" key="2">
    <source>
        <dbReference type="Proteomes" id="UP000679725"/>
    </source>
</evidence>
<dbReference type="Proteomes" id="UP000679725">
    <property type="component" value="Unassembled WGS sequence"/>
</dbReference>
<accession>A0ABN7R9C5</accession>
<sequence>MTGFSVKKALENFQGFFVFISIFLSNMRYELN</sequence>
<proteinExistence type="predicted"/>
<keyword evidence="2" id="KW-1185">Reference proteome</keyword>
<dbReference type="EMBL" id="CAJRAU010000004">
    <property type="protein sequence ID" value="CAG5071164.1"/>
    <property type="molecule type" value="Genomic_DNA"/>
</dbReference>
<gene>
    <name evidence="1" type="ORF">DYBT9623_03353</name>
</gene>
<organism evidence="1 2">
    <name type="scientific">Dyadobacter linearis</name>
    <dbReference type="NCBI Taxonomy" id="2823330"/>
    <lineage>
        <taxon>Bacteria</taxon>
        <taxon>Pseudomonadati</taxon>
        <taxon>Bacteroidota</taxon>
        <taxon>Cytophagia</taxon>
        <taxon>Cytophagales</taxon>
        <taxon>Spirosomataceae</taxon>
        <taxon>Dyadobacter</taxon>
    </lineage>
</organism>
<reference evidence="1 2" key="1">
    <citation type="submission" date="2021-04" db="EMBL/GenBank/DDBJ databases">
        <authorList>
            <person name="Rodrigo-Torres L."/>
            <person name="Arahal R. D."/>
            <person name="Lucena T."/>
        </authorList>
    </citation>
    <scope>NUCLEOTIDE SEQUENCE [LARGE SCALE GENOMIC DNA]</scope>
    <source>
        <strain evidence="1 2">CECT 9623</strain>
    </source>
</reference>
<protein>
    <submittedName>
        <fullName evidence="1">Uncharacterized protein</fullName>
    </submittedName>
</protein>